<reference evidence="1 2" key="1">
    <citation type="submission" date="2015-12" db="EMBL/GenBank/DDBJ databases">
        <title>Genome sequence of Mucilaginibacter gotjawali.</title>
        <authorList>
            <person name="Lee J.S."/>
            <person name="Lee K.C."/>
            <person name="Kim K.K."/>
            <person name="Lee B.W."/>
        </authorList>
    </citation>
    <scope>NUCLEOTIDE SEQUENCE [LARGE SCALE GENOMIC DNA]</scope>
    <source>
        <strain evidence="1 2">SA3-7</strain>
    </source>
</reference>
<evidence type="ECO:0000313" key="2">
    <source>
        <dbReference type="Proteomes" id="UP000218263"/>
    </source>
</evidence>
<protein>
    <submittedName>
        <fullName evidence="1">Uncharacterized protein</fullName>
    </submittedName>
</protein>
<keyword evidence="2" id="KW-1185">Reference proteome</keyword>
<sequence length="516" mass="57733">MDAFYKIVISDYKQRTRSYAFLVTLAISLYFAYAFLPAANAAYTTVRIGNYTGVQNAAWIGYVTAMMTSVFLAMTGFYLVNSGIKKDIDTGVGEIVATTPISNFNYLFAKACSNFLVLLSITGCVFAMSIALFFIRSAGYPFDLSQLMLPYLLVTLPTICFVAALAVAGEVFLHRYTILMNIGYFFFFCAMGSLQASTTGSFDLFGNKPVTTAMQASVARHSGETNLALSMGFNFSDKRDFHSFIFNGVDWTITGILSRLLWIGLGLLIIFISAKFFHRFDIKQKVKTKKKSRSAEVILHAQPLHDIKLSELPPVTPAYGIMPFVKTELLMLYRKGPRWLWIINIGGMIALSFAPLVVAHQMILPCLWFLQVARWSDLATKEKTNRIHYFTYASYKPLTRLLPAQMMAGIIIAMALASPLVIRYLLLLQFLPVFNIIMGSIFIVLFAVAVGILSGGKKLFEIIFFLFTYLNVEKVPFTDYFGGINHGMNYIALISGLIVLLAFTSFTLRKLEISRV</sequence>
<accession>A0A110B4C9</accession>
<proteinExistence type="predicted"/>
<dbReference type="RefSeq" id="WP_096354359.1">
    <property type="nucleotide sequence ID" value="NZ_AP017313.1"/>
</dbReference>
<dbReference type="AlphaFoldDB" id="A0A110B4C9"/>
<evidence type="ECO:0000313" key="1">
    <source>
        <dbReference type="EMBL" id="BAU55872.1"/>
    </source>
</evidence>
<dbReference type="EMBL" id="AP017313">
    <property type="protein sequence ID" value="BAU55872.1"/>
    <property type="molecule type" value="Genomic_DNA"/>
</dbReference>
<dbReference type="Proteomes" id="UP000218263">
    <property type="component" value="Chromosome"/>
</dbReference>
<dbReference type="OrthoDB" id="6017159at2"/>
<name>A0A110B4C9_9SPHI</name>
<organism evidence="1 2">
    <name type="scientific">Mucilaginibacter gotjawali</name>
    <dbReference type="NCBI Taxonomy" id="1550579"/>
    <lineage>
        <taxon>Bacteria</taxon>
        <taxon>Pseudomonadati</taxon>
        <taxon>Bacteroidota</taxon>
        <taxon>Sphingobacteriia</taxon>
        <taxon>Sphingobacteriales</taxon>
        <taxon>Sphingobacteriaceae</taxon>
        <taxon>Mucilaginibacter</taxon>
    </lineage>
</organism>
<dbReference type="KEGG" id="mgot:MgSA37_04064"/>
<gene>
    <name evidence="1" type="ORF">MgSA37_04064</name>
</gene>